<keyword evidence="3" id="KW-1185">Reference proteome</keyword>
<dbReference type="AlphaFoldDB" id="A0A484L920"/>
<dbReference type="EMBL" id="OOIL02001116">
    <property type="protein sequence ID" value="VFQ72800.1"/>
    <property type="molecule type" value="Genomic_DNA"/>
</dbReference>
<feature type="compositionally biased region" description="Basic and acidic residues" evidence="1">
    <location>
        <begin position="47"/>
        <end position="73"/>
    </location>
</feature>
<name>A0A484L920_9ASTE</name>
<organism evidence="2 3">
    <name type="scientific">Cuscuta campestris</name>
    <dbReference type="NCBI Taxonomy" id="132261"/>
    <lineage>
        <taxon>Eukaryota</taxon>
        <taxon>Viridiplantae</taxon>
        <taxon>Streptophyta</taxon>
        <taxon>Embryophyta</taxon>
        <taxon>Tracheophyta</taxon>
        <taxon>Spermatophyta</taxon>
        <taxon>Magnoliopsida</taxon>
        <taxon>eudicotyledons</taxon>
        <taxon>Gunneridae</taxon>
        <taxon>Pentapetalae</taxon>
        <taxon>asterids</taxon>
        <taxon>lamiids</taxon>
        <taxon>Solanales</taxon>
        <taxon>Convolvulaceae</taxon>
        <taxon>Cuscuteae</taxon>
        <taxon>Cuscuta</taxon>
        <taxon>Cuscuta subgen. Grammica</taxon>
        <taxon>Cuscuta sect. Cleistogrammica</taxon>
    </lineage>
</organism>
<feature type="region of interest" description="Disordered" evidence="1">
    <location>
        <begin position="20"/>
        <end position="104"/>
    </location>
</feature>
<gene>
    <name evidence="2" type="ORF">CCAM_LOCUS14576</name>
</gene>
<feature type="compositionally biased region" description="Polar residues" evidence="1">
    <location>
        <begin position="33"/>
        <end position="43"/>
    </location>
</feature>
<proteinExistence type="predicted"/>
<reference evidence="2 3" key="1">
    <citation type="submission" date="2018-04" db="EMBL/GenBank/DDBJ databases">
        <authorList>
            <person name="Vogel A."/>
        </authorList>
    </citation>
    <scope>NUCLEOTIDE SEQUENCE [LARGE SCALE GENOMIC DNA]</scope>
</reference>
<dbReference type="Proteomes" id="UP000595140">
    <property type="component" value="Unassembled WGS sequence"/>
</dbReference>
<sequence length="104" mass="11873">MVPTTTLFIHSSLLSRTVDSPINWNGEWKKTAETTQIYDTGENTAGEDEKEREEKSAESKKPIIDTGRTKVKEEEEEDCVSWSPKAWKKTTASKKSQERGRLIK</sequence>
<feature type="compositionally biased region" description="Basic and acidic residues" evidence="1">
    <location>
        <begin position="95"/>
        <end position="104"/>
    </location>
</feature>
<accession>A0A484L920</accession>
<evidence type="ECO:0000313" key="2">
    <source>
        <dbReference type="EMBL" id="VFQ72800.1"/>
    </source>
</evidence>
<protein>
    <submittedName>
        <fullName evidence="2">Uncharacterized protein</fullName>
    </submittedName>
</protein>
<evidence type="ECO:0000313" key="3">
    <source>
        <dbReference type="Proteomes" id="UP000595140"/>
    </source>
</evidence>
<evidence type="ECO:0000256" key="1">
    <source>
        <dbReference type="SAM" id="MobiDB-lite"/>
    </source>
</evidence>